<feature type="compositionally biased region" description="Polar residues" evidence="1">
    <location>
        <begin position="680"/>
        <end position="704"/>
    </location>
</feature>
<feature type="compositionally biased region" description="Polar residues" evidence="1">
    <location>
        <begin position="138"/>
        <end position="151"/>
    </location>
</feature>
<feature type="region of interest" description="Disordered" evidence="1">
    <location>
        <begin position="356"/>
        <end position="391"/>
    </location>
</feature>
<gene>
    <name evidence="2" type="ORF">GE061_016852</name>
</gene>
<keyword evidence="3" id="KW-1185">Reference proteome</keyword>
<feature type="compositionally biased region" description="Polar residues" evidence="1">
    <location>
        <begin position="187"/>
        <end position="199"/>
    </location>
</feature>
<evidence type="ECO:0000313" key="3">
    <source>
        <dbReference type="Proteomes" id="UP000466442"/>
    </source>
</evidence>
<feature type="region of interest" description="Disordered" evidence="1">
    <location>
        <begin position="38"/>
        <end position="102"/>
    </location>
</feature>
<feature type="region of interest" description="Disordered" evidence="1">
    <location>
        <begin position="116"/>
        <end position="212"/>
    </location>
</feature>
<proteinExistence type="predicted"/>
<protein>
    <submittedName>
        <fullName evidence="2">Uncharacterized protein</fullName>
    </submittedName>
</protein>
<feature type="compositionally biased region" description="Polar residues" evidence="1">
    <location>
        <begin position="636"/>
        <end position="646"/>
    </location>
</feature>
<feature type="compositionally biased region" description="Basic and acidic residues" evidence="1">
    <location>
        <begin position="670"/>
        <end position="679"/>
    </location>
</feature>
<feature type="region of interest" description="Disordered" evidence="1">
    <location>
        <begin position="234"/>
        <end position="283"/>
    </location>
</feature>
<comment type="caution">
    <text evidence="2">The sequence shown here is derived from an EMBL/GenBank/DDBJ whole genome shotgun (WGS) entry which is preliminary data.</text>
</comment>
<evidence type="ECO:0000313" key="2">
    <source>
        <dbReference type="EMBL" id="KAF6208398.1"/>
    </source>
</evidence>
<dbReference type="AlphaFoldDB" id="A0A6A4K490"/>
<dbReference type="EMBL" id="WIXP02000007">
    <property type="protein sequence ID" value="KAF6208398.1"/>
    <property type="molecule type" value="Genomic_DNA"/>
</dbReference>
<accession>A0A6A4K490</accession>
<feature type="region of interest" description="Disordered" evidence="1">
    <location>
        <begin position="603"/>
        <end position="705"/>
    </location>
</feature>
<feature type="compositionally biased region" description="Basic and acidic residues" evidence="1">
    <location>
        <begin position="647"/>
        <end position="662"/>
    </location>
</feature>
<reference evidence="2" key="1">
    <citation type="journal article" date="2021" name="Mol. Ecol. Resour.">
        <title>Apolygus lucorum genome provides insights into omnivorousness and mesophyll feeding.</title>
        <authorList>
            <person name="Liu Y."/>
            <person name="Liu H."/>
            <person name="Wang H."/>
            <person name="Huang T."/>
            <person name="Liu B."/>
            <person name="Yang B."/>
            <person name="Yin L."/>
            <person name="Li B."/>
            <person name="Zhang Y."/>
            <person name="Zhang S."/>
            <person name="Jiang F."/>
            <person name="Zhang X."/>
            <person name="Ren Y."/>
            <person name="Wang B."/>
            <person name="Wang S."/>
            <person name="Lu Y."/>
            <person name="Wu K."/>
            <person name="Fan W."/>
            <person name="Wang G."/>
        </authorList>
    </citation>
    <scope>NUCLEOTIDE SEQUENCE</scope>
    <source>
        <strain evidence="2">12Hb</strain>
    </source>
</reference>
<name>A0A6A4K490_APOLU</name>
<feature type="compositionally biased region" description="Polar residues" evidence="1">
    <location>
        <begin position="260"/>
        <end position="283"/>
    </location>
</feature>
<organism evidence="2 3">
    <name type="scientific">Apolygus lucorum</name>
    <name type="common">Small green plant bug</name>
    <name type="synonym">Lygocoris lucorum</name>
    <dbReference type="NCBI Taxonomy" id="248454"/>
    <lineage>
        <taxon>Eukaryota</taxon>
        <taxon>Metazoa</taxon>
        <taxon>Ecdysozoa</taxon>
        <taxon>Arthropoda</taxon>
        <taxon>Hexapoda</taxon>
        <taxon>Insecta</taxon>
        <taxon>Pterygota</taxon>
        <taxon>Neoptera</taxon>
        <taxon>Paraneoptera</taxon>
        <taxon>Hemiptera</taxon>
        <taxon>Heteroptera</taxon>
        <taxon>Panheteroptera</taxon>
        <taxon>Cimicomorpha</taxon>
        <taxon>Miridae</taxon>
        <taxon>Mirini</taxon>
        <taxon>Apolygus</taxon>
    </lineage>
</organism>
<feature type="compositionally biased region" description="Polar residues" evidence="1">
    <location>
        <begin position="611"/>
        <end position="623"/>
    </location>
</feature>
<sequence length="731" mass="79322">MGRIINAGGTSVEIPDLPDTRRRTAQLNQVEPAFALKSPDEALEDPFGTAACTEEGNAPPSTSEVDPEMEENHLIHEEERLVRRIGPERTASLTHYDPVRPEEARAEVWYQGIMEPNENAPKANDGGSNSKKEAKSPLPTSDRTSEASGSSVPEEETPALLETTPPNQNRPEQRKSVSLLQGVPCEVTNSTIQPRNGASSLVHPNPTGTSAKEVSILPNVPLREILEGGMNLGDSHLTSHSTLPKRKQNRPRMPNEVDSYFNSPQNPTKSVGGTLGDTNQYSVPKTTPRILRENPELENPQNIFANSFGGSAVHSPPEREPRDLAINNTPSNNALGNFVEGLPGRVSFLTKQNASSKGALEGGNSALNVSKRPKQNGPTRRALVSEPSNVSSQSVANMVSKEIHFNQDFVGGSKQSHPKTITKETKCMSLSDLSNLNPTELDLHNSETVSEIIPKTSNMMETTANEQERNNGTQWSQNSAGIAPFSNFDTARIIQVGNLKGDSHSTVPVQKANNNLNHEGLAVPKRMLRKGESRSDKEGDTKNLVHHNDDVSLILRVNDPKVTNTASHQMNQSLPQNTNRSFKPVISELSPNYSEMVGSTRNKDANRLFSGGSSVPKATSQRDNAMKKNPKLEMAQNVSTPPSSGQESKDAPPSKDISEGLKTKRNPATHKIDSEKNQGNKDNTAPNVTRTGHVSKPLSLTKQGHASKLDENIGLAESSSILDLPVPDHMK</sequence>
<evidence type="ECO:0000256" key="1">
    <source>
        <dbReference type="SAM" id="MobiDB-lite"/>
    </source>
</evidence>
<dbReference type="Proteomes" id="UP000466442">
    <property type="component" value="Unassembled WGS sequence"/>
</dbReference>
<feature type="compositionally biased region" description="Basic and acidic residues" evidence="1">
    <location>
        <begin position="70"/>
        <end position="87"/>
    </location>
</feature>